<accession>A0A8K1D9R0</accession>
<dbReference type="PANTHER" id="PTHR33395">
    <property type="entry name" value="TRANSCRIPTASE, PUTATIVE-RELATED-RELATED"/>
    <property type="match status" value="1"/>
</dbReference>
<dbReference type="OrthoDB" id="9387002at2759"/>
<proteinExistence type="predicted"/>
<dbReference type="GO" id="GO:0007508">
    <property type="term" value="P:larval heart development"/>
    <property type="evidence" value="ECO:0007669"/>
    <property type="project" value="TreeGrafter"/>
</dbReference>
<keyword evidence="2" id="KW-1185">Reference proteome</keyword>
<gene>
    <name evidence="1" type="ORF">HGM15179_019241</name>
</gene>
<evidence type="ECO:0000313" key="1">
    <source>
        <dbReference type="EMBL" id="TRZ07865.1"/>
    </source>
</evidence>
<protein>
    <submittedName>
        <fullName evidence="1">Uncharacterized protein</fullName>
    </submittedName>
</protein>
<name>A0A8K1D9R0_9PASS</name>
<dbReference type="GO" id="GO:0061343">
    <property type="term" value="P:cell adhesion involved in heart morphogenesis"/>
    <property type="evidence" value="ECO:0007669"/>
    <property type="project" value="TreeGrafter"/>
</dbReference>
<dbReference type="Proteomes" id="UP000796761">
    <property type="component" value="Unassembled WGS sequence"/>
</dbReference>
<reference evidence="1" key="1">
    <citation type="submission" date="2019-04" db="EMBL/GenBank/DDBJ databases">
        <title>Genome assembly of Zosterops borbonicus 15179.</title>
        <authorList>
            <person name="Leroy T."/>
            <person name="Anselmetti Y."/>
            <person name="Tilak M.-K."/>
            <person name="Nabholz B."/>
        </authorList>
    </citation>
    <scope>NUCLEOTIDE SEQUENCE</scope>
    <source>
        <strain evidence="1">HGM_15179</strain>
        <tissue evidence="1">Muscle</tissue>
    </source>
</reference>
<sequence>MESCRQSKRLLECMEDNFLNQVIDSPTRGDAILDLMVTSVSKLIGDITTGGSLGCSDHALVEFAVLRDKGHIRRKVRPPNFRKAIFQLFKEKVNRIPWETALRDKGVEQSQWIFKDIFHGVKDLVNPREKKSGKESKMPAWLNRDLVVKLKSKK</sequence>
<organism evidence="1 2">
    <name type="scientific">Zosterops borbonicus</name>
    <dbReference type="NCBI Taxonomy" id="364589"/>
    <lineage>
        <taxon>Eukaryota</taxon>
        <taxon>Metazoa</taxon>
        <taxon>Chordata</taxon>
        <taxon>Craniata</taxon>
        <taxon>Vertebrata</taxon>
        <taxon>Euteleostomi</taxon>
        <taxon>Archelosauria</taxon>
        <taxon>Archosauria</taxon>
        <taxon>Dinosauria</taxon>
        <taxon>Saurischia</taxon>
        <taxon>Theropoda</taxon>
        <taxon>Coelurosauria</taxon>
        <taxon>Aves</taxon>
        <taxon>Neognathae</taxon>
        <taxon>Neoaves</taxon>
        <taxon>Telluraves</taxon>
        <taxon>Australaves</taxon>
        <taxon>Passeriformes</taxon>
        <taxon>Sylvioidea</taxon>
        <taxon>Zosteropidae</taxon>
        <taxon>Zosterops</taxon>
    </lineage>
</organism>
<dbReference type="PANTHER" id="PTHR33395:SF22">
    <property type="entry name" value="REVERSE TRANSCRIPTASE DOMAIN-CONTAINING PROTEIN"/>
    <property type="match status" value="1"/>
</dbReference>
<dbReference type="EMBL" id="SWJQ01001589">
    <property type="protein sequence ID" value="TRZ07865.1"/>
    <property type="molecule type" value="Genomic_DNA"/>
</dbReference>
<comment type="caution">
    <text evidence="1">The sequence shown here is derived from an EMBL/GenBank/DDBJ whole genome shotgun (WGS) entry which is preliminary data.</text>
</comment>
<dbReference type="AlphaFoldDB" id="A0A8K1D9R0"/>
<dbReference type="GO" id="GO:0031012">
    <property type="term" value="C:extracellular matrix"/>
    <property type="evidence" value="ECO:0007669"/>
    <property type="project" value="TreeGrafter"/>
</dbReference>
<evidence type="ECO:0000313" key="2">
    <source>
        <dbReference type="Proteomes" id="UP000796761"/>
    </source>
</evidence>